<accession>A0A0G1F9E2</accession>
<protein>
    <submittedName>
        <fullName evidence="1">Uncharacterized protein</fullName>
    </submittedName>
</protein>
<gene>
    <name evidence="1" type="ORF">UW02_C0019G0013</name>
</gene>
<feature type="non-terminal residue" evidence="1">
    <location>
        <position position="1"/>
    </location>
</feature>
<dbReference type="AlphaFoldDB" id="A0A0G1F9E2"/>
<comment type="caution">
    <text evidence="1">The sequence shown here is derived from an EMBL/GenBank/DDBJ whole genome shotgun (WGS) entry which is preliminary data.</text>
</comment>
<organism evidence="1 2">
    <name type="scientific">Candidatus Nomurabacteria bacterium GW2011_GWB1_43_7</name>
    <dbReference type="NCBI Taxonomy" id="1618747"/>
    <lineage>
        <taxon>Bacteria</taxon>
        <taxon>Candidatus Nomuraibacteriota</taxon>
    </lineage>
</organism>
<evidence type="ECO:0000313" key="2">
    <source>
        <dbReference type="Proteomes" id="UP000034751"/>
    </source>
</evidence>
<dbReference type="EMBL" id="LCGS01000019">
    <property type="protein sequence ID" value="KKT18930.1"/>
    <property type="molecule type" value="Genomic_DNA"/>
</dbReference>
<reference evidence="1 2" key="1">
    <citation type="journal article" date="2015" name="Nature">
        <title>rRNA introns, odd ribosomes, and small enigmatic genomes across a large radiation of phyla.</title>
        <authorList>
            <person name="Brown C.T."/>
            <person name="Hug L.A."/>
            <person name="Thomas B.C."/>
            <person name="Sharon I."/>
            <person name="Castelle C.J."/>
            <person name="Singh A."/>
            <person name="Wilkins M.J."/>
            <person name="Williams K.H."/>
            <person name="Banfield J.F."/>
        </authorList>
    </citation>
    <scope>NUCLEOTIDE SEQUENCE [LARGE SCALE GENOMIC DNA]</scope>
</reference>
<proteinExistence type="predicted"/>
<dbReference type="Proteomes" id="UP000034751">
    <property type="component" value="Unassembled WGS sequence"/>
</dbReference>
<sequence>IFIQNKNRAHGQPVLVGDQGAQVV</sequence>
<evidence type="ECO:0000313" key="1">
    <source>
        <dbReference type="EMBL" id="KKT18930.1"/>
    </source>
</evidence>
<name>A0A0G1F9E2_9BACT</name>